<protein>
    <submittedName>
        <fullName evidence="1">Uncharacterized protein</fullName>
    </submittedName>
</protein>
<organism evidence="1">
    <name type="scientific">marine sediment metagenome</name>
    <dbReference type="NCBI Taxonomy" id="412755"/>
    <lineage>
        <taxon>unclassified sequences</taxon>
        <taxon>metagenomes</taxon>
        <taxon>ecological metagenomes</taxon>
    </lineage>
</organism>
<comment type="caution">
    <text evidence="1">The sequence shown here is derived from an EMBL/GenBank/DDBJ whole genome shotgun (WGS) entry which is preliminary data.</text>
</comment>
<dbReference type="EMBL" id="LAZR01018893">
    <property type="protein sequence ID" value="KKL94559.1"/>
    <property type="molecule type" value="Genomic_DNA"/>
</dbReference>
<sequence length="69" mass="7587">MGDVRIDIDIHIDKEIEYILRRSGVIPTDVLSIDNTKLYFGPGALHKLQAAIDVYLDGPGGAHKEAKNV</sequence>
<gene>
    <name evidence="1" type="ORF">LCGC14_1863410</name>
</gene>
<dbReference type="AlphaFoldDB" id="A0A0F9G6U9"/>
<proteinExistence type="predicted"/>
<name>A0A0F9G6U9_9ZZZZ</name>
<accession>A0A0F9G6U9</accession>
<reference evidence="1" key="1">
    <citation type="journal article" date="2015" name="Nature">
        <title>Complex archaea that bridge the gap between prokaryotes and eukaryotes.</title>
        <authorList>
            <person name="Spang A."/>
            <person name="Saw J.H."/>
            <person name="Jorgensen S.L."/>
            <person name="Zaremba-Niedzwiedzka K."/>
            <person name="Martijn J."/>
            <person name="Lind A.E."/>
            <person name="van Eijk R."/>
            <person name="Schleper C."/>
            <person name="Guy L."/>
            <person name="Ettema T.J."/>
        </authorList>
    </citation>
    <scope>NUCLEOTIDE SEQUENCE</scope>
</reference>
<evidence type="ECO:0000313" key="1">
    <source>
        <dbReference type="EMBL" id="KKL94559.1"/>
    </source>
</evidence>